<reference evidence="6" key="1">
    <citation type="journal article" date="2019" name="Int. J. Syst. Evol. Microbiol.">
        <title>The Global Catalogue of Microorganisms (GCM) 10K type strain sequencing project: providing services to taxonomists for standard genome sequencing and annotation.</title>
        <authorList>
            <consortium name="The Broad Institute Genomics Platform"/>
            <consortium name="The Broad Institute Genome Sequencing Center for Infectious Disease"/>
            <person name="Wu L."/>
            <person name="Ma J."/>
        </authorList>
    </citation>
    <scope>NUCLEOTIDE SEQUENCE [LARGE SCALE GENOMIC DNA]</scope>
    <source>
        <strain evidence="6">JCM 17810</strain>
    </source>
</reference>
<dbReference type="CDD" id="cd01392">
    <property type="entry name" value="HTH_LacI"/>
    <property type="match status" value="1"/>
</dbReference>
<dbReference type="Pfam" id="PF13377">
    <property type="entry name" value="Peripla_BP_3"/>
    <property type="match status" value="1"/>
</dbReference>
<dbReference type="SUPFAM" id="SSF53822">
    <property type="entry name" value="Periplasmic binding protein-like I"/>
    <property type="match status" value="1"/>
</dbReference>
<evidence type="ECO:0000256" key="2">
    <source>
        <dbReference type="ARBA" id="ARBA00023125"/>
    </source>
</evidence>
<dbReference type="Gene3D" id="1.10.260.40">
    <property type="entry name" value="lambda repressor-like DNA-binding domains"/>
    <property type="match status" value="1"/>
</dbReference>
<dbReference type="InterPro" id="IPR000843">
    <property type="entry name" value="HTH_LacI"/>
</dbReference>
<evidence type="ECO:0000256" key="1">
    <source>
        <dbReference type="ARBA" id="ARBA00023015"/>
    </source>
</evidence>
<proteinExistence type="predicted"/>
<protein>
    <submittedName>
        <fullName evidence="5">LacI family DNA-binding transcriptional regulator</fullName>
    </submittedName>
</protein>
<name>A0ABP8LND2_9MICO</name>
<dbReference type="Gene3D" id="3.40.50.2300">
    <property type="match status" value="2"/>
</dbReference>
<dbReference type="InterPro" id="IPR010982">
    <property type="entry name" value="Lambda_DNA-bd_dom_sf"/>
</dbReference>
<dbReference type="InterPro" id="IPR028082">
    <property type="entry name" value="Peripla_BP_I"/>
</dbReference>
<dbReference type="SUPFAM" id="SSF47413">
    <property type="entry name" value="lambda repressor-like DNA-binding domains"/>
    <property type="match status" value="1"/>
</dbReference>
<feature type="domain" description="HTH lacI-type" evidence="4">
    <location>
        <begin position="9"/>
        <end position="63"/>
    </location>
</feature>
<evidence type="ECO:0000256" key="3">
    <source>
        <dbReference type="ARBA" id="ARBA00023163"/>
    </source>
</evidence>
<evidence type="ECO:0000259" key="4">
    <source>
        <dbReference type="PROSITE" id="PS50932"/>
    </source>
</evidence>
<dbReference type="Proteomes" id="UP001500622">
    <property type="component" value="Unassembled WGS sequence"/>
</dbReference>
<accession>A0ABP8LND2</accession>
<dbReference type="CDD" id="cd06267">
    <property type="entry name" value="PBP1_LacI_sugar_binding-like"/>
    <property type="match status" value="1"/>
</dbReference>
<sequence length="345" mass="36196">MGTQRVGRPTITDIAKRVGVSTAAVSFALNGRPGVSEHTRKRILEAVDELNWHPNRAARALSGKLADTVGLVVARPARTISIEPFFAQLLSGLQARLSADMVALQLLVVEDMAAEIATYRRWAAEGRVDGLVLLDLEVDDPRPEIVAALGPPAVLVGGAGSPQPLPAVSTDDFDAMLQIIEHLVGLGHRRVGHVGGIRDFVHSAQRVAALEAAARDHDLDITSIPTDFSHQEAAAATTHLVRQPDPPTAIVFDSDIEALAGVAALRDAGMSIPDDVSVASFDDSELARLVAPPLTAMTRDAFALGGLVAEVLVARIRGAQVDDVVRAPASVLTPRASTGPVPASS</sequence>
<dbReference type="EMBL" id="BAABGN010000013">
    <property type="protein sequence ID" value="GAA4432130.1"/>
    <property type="molecule type" value="Genomic_DNA"/>
</dbReference>
<dbReference type="InterPro" id="IPR046335">
    <property type="entry name" value="LacI/GalR-like_sensor"/>
</dbReference>
<dbReference type="SMART" id="SM00354">
    <property type="entry name" value="HTH_LACI"/>
    <property type="match status" value="1"/>
</dbReference>
<dbReference type="PANTHER" id="PTHR30146">
    <property type="entry name" value="LACI-RELATED TRANSCRIPTIONAL REPRESSOR"/>
    <property type="match status" value="1"/>
</dbReference>
<dbReference type="PROSITE" id="PS50932">
    <property type="entry name" value="HTH_LACI_2"/>
    <property type="match status" value="1"/>
</dbReference>
<keyword evidence="6" id="KW-1185">Reference proteome</keyword>
<dbReference type="Pfam" id="PF00356">
    <property type="entry name" value="LacI"/>
    <property type="match status" value="1"/>
</dbReference>
<dbReference type="GO" id="GO:0003677">
    <property type="term" value="F:DNA binding"/>
    <property type="evidence" value="ECO:0007669"/>
    <property type="project" value="UniProtKB-KW"/>
</dbReference>
<dbReference type="RefSeq" id="WP_345218385.1">
    <property type="nucleotide sequence ID" value="NZ_BAABGN010000013.1"/>
</dbReference>
<evidence type="ECO:0000313" key="6">
    <source>
        <dbReference type="Proteomes" id="UP001500622"/>
    </source>
</evidence>
<gene>
    <name evidence="5" type="ORF">GCM10023169_37560</name>
</gene>
<dbReference type="PROSITE" id="PS00356">
    <property type="entry name" value="HTH_LACI_1"/>
    <property type="match status" value="1"/>
</dbReference>
<organism evidence="5 6">
    <name type="scientific">Georgenia halophila</name>
    <dbReference type="NCBI Taxonomy" id="620889"/>
    <lineage>
        <taxon>Bacteria</taxon>
        <taxon>Bacillati</taxon>
        <taxon>Actinomycetota</taxon>
        <taxon>Actinomycetes</taxon>
        <taxon>Micrococcales</taxon>
        <taxon>Bogoriellaceae</taxon>
        <taxon>Georgenia</taxon>
    </lineage>
</organism>
<keyword evidence="1" id="KW-0805">Transcription regulation</keyword>
<comment type="caution">
    <text evidence="5">The sequence shown here is derived from an EMBL/GenBank/DDBJ whole genome shotgun (WGS) entry which is preliminary data.</text>
</comment>
<dbReference type="PANTHER" id="PTHR30146:SF155">
    <property type="entry name" value="ALANINE RACEMASE"/>
    <property type="match status" value="1"/>
</dbReference>
<evidence type="ECO:0000313" key="5">
    <source>
        <dbReference type="EMBL" id="GAA4432130.1"/>
    </source>
</evidence>
<keyword evidence="3" id="KW-0804">Transcription</keyword>
<keyword evidence="2 5" id="KW-0238">DNA-binding</keyword>